<dbReference type="Proteomes" id="UP001165587">
    <property type="component" value="Unassembled WGS sequence"/>
</dbReference>
<keyword evidence="2" id="KW-0804">Transcription</keyword>
<sequence length="237" mass="25403">MGDRPGGHDDKNLDNEPALADDRGSIMTPTFCAPFLASLPISRAAVSTLKNPFDVQTICASDDLAARLDELQLDLGEGPCWEALNTRAPVLVPDVQSTQNPAWPSLHNAIAASGIHGVFAFPLVVGTLEIGAVDLYVDTKHPFTVANVERASALANVAAVLILDREMRRRPEYEGDPLGDGPYSRREVHQATGMVVSQTGVNSDDALLLIRARAFADGKPVREIAAQVIARQLTFPS</sequence>
<evidence type="ECO:0000256" key="1">
    <source>
        <dbReference type="ARBA" id="ARBA00023015"/>
    </source>
</evidence>
<feature type="domain" description="ANTAR" evidence="4">
    <location>
        <begin position="168"/>
        <end position="229"/>
    </location>
</feature>
<dbReference type="GO" id="GO:0003723">
    <property type="term" value="F:RNA binding"/>
    <property type="evidence" value="ECO:0007669"/>
    <property type="project" value="InterPro"/>
</dbReference>
<dbReference type="Pfam" id="PF13185">
    <property type="entry name" value="GAF_2"/>
    <property type="match status" value="1"/>
</dbReference>
<gene>
    <name evidence="5" type="ORF">N1028_02105</name>
</gene>
<feature type="region of interest" description="Disordered" evidence="3">
    <location>
        <begin position="1"/>
        <end position="21"/>
    </location>
</feature>
<organism evidence="5 6">
    <name type="scientific">Herbiconiux oxytropis</name>
    <dbReference type="NCBI Taxonomy" id="2970915"/>
    <lineage>
        <taxon>Bacteria</taxon>
        <taxon>Bacillati</taxon>
        <taxon>Actinomycetota</taxon>
        <taxon>Actinomycetes</taxon>
        <taxon>Micrococcales</taxon>
        <taxon>Microbacteriaceae</taxon>
        <taxon>Herbiconiux</taxon>
    </lineage>
</organism>
<evidence type="ECO:0000259" key="4">
    <source>
        <dbReference type="PROSITE" id="PS50921"/>
    </source>
</evidence>
<dbReference type="InterPro" id="IPR036388">
    <property type="entry name" value="WH-like_DNA-bd_sf"/>
</dbReference>
<dbReference type="InterPro" id="IPR003018">
    <property type="entry name" value="GAF"/>
</dbReference>
<comment type="caution">
    <text evidence="5">The sequence shown here is derived from an EMBL/GenBank/DDBJ whole genome shotgun (WGS) entry which is preliminary data.</text>
</comment>
<reference evidence="5" key="1">
    <citation type="submission" date="2022-08" db="EMBL/GenBank/DDBJ databases">
        <authorList>
            <person name="Deng Y."/>
            <person name="Han X.-F."/>
            <person name="Zhang Y.-Q."/>
        </authorList>
    </citation>
    <scope>NUCLEOTIDE SEQUENCE</scope>
    <source>
        <strain evidence="5">CPCC 203407</strain>
    </source>
</reference>
<keyword evidence="1" id="KW-0805">Transcription regulation</keyword>
<name>A0AA41XFD8_9MICO</name>
<dbReference type="PROSITE" id="PS50921">
    <property type="entry name" value="ANTAR"/>
    <property type="match status" value="1"/>
</dbReference>
<evidence type="ECO:0000256" key="2">
    <source>
        <dbReference type="ARBA" id="ARBA00023163"/>
    </source>
</evidence>
<dbReference type="Pfam" id="PF03861">
    <property type="entry name" value="ANTAR"/>
    <property type="match status" value="1"/>
</dbReference>
<dbReference type="RefSeq" id="WP_259525331.1">
    <property type="nucleotide sequence ID" value="NZ_JANLCK010000001.1"/>
</dbReference>
<dbReference type="InterPro" id="IPR029016">
    <property type="entry name" value="GAF-like_dom_sf"/>
</dbReference>
<evidence type="ECO:0000313" key="5">
    <source>
        <dbReference type="EMBL" id="MCS5724683.1"/>
    </source>
</evidence>
<dbReference type="AlphaFoldDB" id="A0AA41XFD8"/>
<evidence type="ECO:0000313" key="6">
    <source>
        <dbReference type="Proteomes" id="UP001165587"/>
    </source>
</evidence>
<proteinExistence type="predicted"/>
<evidence type="ECO:0000256" key="3">
    <source>
        <dbReference type="SAM" id="MobiDB-lite"/>
    </source>
</evidence>
<dbReference type="Gene3D" id="3.30.450.40">
    <property type="match status" value="1"/>
</dbReference>
<dbReference type="SMART" id="SM01012">
    <property type="entry name" value="ANTAR"/>
    <property type="match status" value="1"/>
</dbReference>
<dbReference type="EMBL" id="JANLCK010000001">
    <property type="protein sequence ID" value="MCS5724683.1"/>
    <property type="molecule type" value="Genomic_DNA"/>
</dbReference>
<dbReference type="SUPFAM" id="SSF55781">
    <property type="entry name" value="GAF domain-like"/>
    <property type="match status" value="1"/>
</dbReference>
<accession>A0AA41XFD8</accession>
<dbReference type="InterPro" id="IPR005561">
    <property type="entry name" value="ANTAR"/>
</dbReference>
<protein>
    <submittedName>
        <fullName evidence="5">GAF and ANTAR domain-containing protein</fullName>
    </submittedName>
</protein>
<dbReference type="Gene3D" id="1.10.10.10">
    <property type="entry name" value="Winged helix-like DNA-binding domain superfamily/Winged helix DNA-binding domain"/>
    <property type="match status" value="1"/>
</dbReference>
<keyword evidence="6" id="KW-1185">Reference proteome</keyword>